<feature type="region of interest" description="Disordered" evidence="1">
    <location>
        <begin position="1"/>
        <end position="47"/>
    </location>
</feature>
<dbReference type="AlphaFoldDB" id="A0AAV4EA96"/>
<gene>
    <name evidence="2" type="ORF">ElyMa_003463200</name>
</gene>
<feature type="compositionally biased region" description="Basic and acidic residues" evidence="1">
    <location>
        <begin position="1"/>
        <end position="19"/>
    </location>
</feature>
<comment type="caution">
    <text evidence="2">The sequence shown here is derived from an EMBL/GenBank/DDBJ whole genome shotgun (WGS) entry which is preliminary data.</text>
</comment>
<protein>
    <submittedName>
        <fullName evidence="2">Reverse transcriptase</fullName>
    </submittedName>
</protein>
<reference evidence="2 3" key="1">
    <citation type="journal article" date="2021" name="Elife">
        <title>Chloroplast acquisition without the gene transfer in kleptoplastic sea slugs, Plakobranchus ocellatus.</title>
        <authorList>
            <person name="Maeda T."/>
            <person name="Takahashi S."/>
            <person name="Yoshida T."/>
            <person name="Shimamura S."/>
            <person name="Takaki Y."/>
            <person name="Nagai Y."/>
            <person name="Toyoda A."/>
            <person name="Suzuki Y."/>
            <person name="Arimoto A."/>
            <person name="Ishii H."/>
            <person name="Satoh N."/>
            <person name="Nishiyama T."/>
            <person name="Hasebe M."/>
            <person name="Maruyama T."/>
            <person name="Minagawa J."/>
            <person name="Obokata J."/>
            <person name="Shigenobu S."/>
        </authorList>
    </citation>
    <scope>NUCLEOTIDE SEQUENCE [LARGE SCALE GENOMIC DNA]</scope>
</reference>
<sequence>EERELEDRREKERREHEIRVLTLKEAANHSSNASGGGAAAEKPSKKPHFPMFNSLVQDIDVYLENFSRHATAAKWPVSEWPSLLFNLLQGDALAVLLSLSDADRDNYEK</sequence>
<name>A0AAV4EA96_9GAST</name>
<keyword evidence="2" id="KW-0808">Transferase</keyword>
<dbReference type="GO" id="GO:0003964">
    <property type="term" value="F:RNA-directed DNA polymerase activity"/>
    <property type="evidence" value="ECO:0007669"/>
    <property type="project" value="UniProtKB-KW"/>
</dbReference>
<evidence type="ECO:0000256" key="1">
    <source>
        <dbReference type="SAM" id="MobiDB-lite"/>
    </source>
</evidence>
<keyword evidence="2" id="KW-0548">Nucleotidyltransferase</keyword>
<accession>A0AAV4EA96</accession>
<organism evidence="2 3">
    <name type="scientific">Elysia marginata</name>
    <dbReference type="NCBI Taxonomy" id="1093978"/>
    <lineage>
        <taxon>Eukaryota</taxon>
        <taxon>Metazoa</taxon>
        <taxon>Spiralia</taxon>
        <taxon>Lophotrochozoa</taxon>
        <taxon>Mollusca</taxon>
        <taxon>Gastropoda</taxon>
        <taxon>Heterobranchia</taxon>
        <taxon>Euthyneura</taxon>
        <taxon>Panpulmonata</taxon>
        <taxon>Sacoglossa</taxon>
        <taxon>Placobranchoidea</taxon>
        <taxon>Plakobranchidae</taxon>
        <taxon>Elysia</taxon>
    </lineage>
</organism>
<feature type="non-terminal residue" evidence="2">
    <location>
        <position position="1"/>
    </location>
</feature>
<keyword evidence="3" id="KW-1185">Reference proteome</keyword>
<dbReference type="Proteomes" id="UP000762676">
    <property type="component" value="Unassembled WGS sequence"/>
</dbReference>
<proteinExistence type="predicted"/>
<keyword evidence="2" id="KW-0695">RNA-directed DNA polymerase</keyword>
<dbReference type="PANTHER" id="PTHR46888">
    <property type="entry name" value="ZINC KNUCKLE DOMAINCONTAINING PROTEIN-RELATED"/>
    <property type="match status" value="1"/>
</dbReference>
<evidence type="ECO:0000313" key="2">
    <source>
        <dbReference type="EMBL" id="GFR57740.1"/>
    </source>
</evidence>
<dbReference type="PANTHER" id="PTHR46888:SF1">
    <property type="entry name" value="RIBONUCLEASE H"/>
    <property type="match status" value="1"/>
</dbReference>
<feature type="non-terminal residue" evidence="2">
    <location>
        <position position="109"/>
    </location>
</feature>
<evidence type="ECO:0000313" key="3">
    <source>
        <dbReference type="Proteomes" id="UP000762676"/>
    </source>
</evidence>
<dbReference type="EMBL" id="BMAT01007110">
    <property type="protein sequence ID" value="GFR57740.1"/>
    <property type="molecule type" value="Genomic_DNA"/>
</dbReference>